<dbReference type="OMA" id="WSQVAVN"/>
<dbReference type="PANTHER" id="PTHR10920:SF18">
    <property type="entry name" value="RRNA METHYLTRANSFERASE 2, MITOCHONDRIAL"/>
    <property type="match status" value="1"/>
</dbReference>
<dbReference type="OrthoDB" id="20105at2759"/>
<keyword evidence="5 7" id="KW-0949">S-adenosyl-L-methionine</keyword>
<evidence type="ECO:0000256" key="2">
    <source>
        <dbReference type="ARBA" id="ARBA00022552"/>
    </source>
</evidence>
<dbReference type="Pfam" id="PF01728">
    <property type="entry name" value="FtsJ"/>
    <property type="match status" value="1"/>
</dbReference>
<evidence type="ECO:0000256" key="1">
    <source>
        <dbReference type="ARBA" id="ARBA00009258"/>
    </source>
</evidence>
<dbReference type="RefSeq" id="XP_022465099.1">
    <property type="nucleotide sequence ID" value="XM_022608622.1"/>
</dbReference>
<comment type="similarity">
    <text evidence="1">Belongs to the class I-like SAM-binding methyltransferase superfamily. RNA methyltransferase RlmE family.</text>
</comment>
<dbReference type="InterPro" id="IPR029063">
    <property type="entry name" value="SAM-dependent_MTases_sf"/>
</dbReference>
<dbReference type="InterPro" id="IPR015507">
    <property type="entry name" value="rRNA-MeTfrase_E"/>
</dbReference>
<gene>
    <name evidence="9" type="primary">KNAG0F01850</name>
    <name evidence="9" type="ordered locus">KNAG_0F01850</name>
</gene>
<dbReference type="Gene3D" id="3.40.50.150">
    <property type="entry name" value="Vaccinia Virus protein VP39"/>
    <property type="match status" value="1"/>
</dbReference>
<proteinExistence type="inferred from homology"/>
<dbReference type="PIRSF" id="PIRSF005461">
    <property type="entry name" value="23S_rRNA_mtase"/>
    <property type="match status" value="1"/>
</dbReference>
<accession>J7RMQ3</accession>
<dbReference type="AlphaFoldDB" id="J7RMQ3"/>
<evidence type="ECO:0000256" key="4">
    <source>
        <dbReference type="ARBA" id="ARBA00022679"/>
    </source>
</evidence>
<keyword evidence="10" id="KW-1185">Reference proteome</keyword>
<dbReference type="PANTHER" id="PTHR10920">
    <property type="entry name" value="RIBOSOMAL RNA METHYLTRANSFERASE"/>
    <property type="match status" value="1"/>
</dbReference>
<dbReference type="KEGG" id="kng:KNAG_0F01850"/>
<feature type="domain" description="Ribosomal RNA methyltransferase FtsJ" evidence="8">
    <location>
        <begin position="59"/>
        <end position="297"/>
    </location>
</feature>
<evidence type="ECO:0000313" key="9">
    <source>
        <dbReference type="EMBL" id="CCK70853.1"/>
    </source>
</evidence>
<evidence type="ECO:0000313" key="10">
    <source>
        <dbReference type="Proteomes" id="UP000006310"/>
    </source>
</evidence>
<dbReference type="InterPro" id="IPR002877">
    <property type="entry name" value="RNA_MeTrfase_FtsJ_dom"/>
</dbReference>
<protein>
    <recommendedName>
        <fullName evidence="6">rRNA methyltransferase 2, mitochondrial</fullName>
    </recommendedName>
</protein>
<organism evidence="9 10">
    <name type="scientific">Huiozyma naganishii (strain ATCC MYA-139 / BCRC 22969 / CBS 8797 / KCTC 17520 / NBRC 10181 / NCYC 3082 / Yp74L-3)</name>
    <name type="common">Yeast</name>
    <name type="synonym">Kazachstania naganishii</name>
    <dbReference type="NCBI Taxonomy" id="1071383"/>
    <lineage>
        <taxon>Eukaryota</taxon>
        <taxon>Fungi</taxon>
        <taxon>Dikarya</taxon>
        <taxon>Ascomycota</taxon>
        <taxon>Saccharomycotina</taxon>
        <taxon>Saccharomycetes</taxon>
        <taxon>Saccharomycetales</taxon>
        <taxon>Saccharomycetaceae</taxon>
        <taxon>Huiozyma</taxon>
    </lineage>
</organism>
<reference evidence="9 10" key="1">
    <citation type="journal article" date="2011" name="Proc. Natl. Acad. Sci. U.S.A.">
        <title>Evolutionary erosion of yeast sex chromosomes by mating-type switching accidents.</title>
        <authorList>
            <person name="Gordon J.L."/>
            <person name="Armisen D."/>
            <person name="Proux-Wera E."/>
            <person name="Oheigeartaigh S.S."/>
            <person name="Byrne K.P."/>
            <person name="Wolfe K.H."/>
        </authorList>
    </citation>
    <scope>NUCLEOTIDE SEQUENCE [LARGE SCALE GENOMIC DNA]</scope>
    <source>
        <strain evidence="10">ATCC MYA-139 / BCRC 22969 / CBS 8797 / CCRC 22969 / KCTC 17520 / NBRC 10181 / NCYC 3082</strain>
    </source>
</reference>
<keyword evidence="3" id="KW-0489">Methyltransferase</keyword>
<evidence type="ECO:0000256" key="6">
    <source>
        <dbReference type="ARBA" id="ARBA00041184"/>
    </source>
</evidence>
<evidence type="ECO:0000259" key="8">
    <source>
        <dbReference type="Pfam" id="PF01728"/>
    </source>
</evidence>
<dbReference type="HAMAP" id="MF_01547">
    <property type="entry name" value="RNA_methyltr_E"/>
    <property type="match status" value="1"/>
</dbReference>
<name>J7RMQ3_HUIN7</name>
<dbReference type="Proteomes" id="UP000006310">
    <property type="component" value="Chromosome 6"/>
</dbReference>
<dbReference type="InterPro" id="IPR050082">
    <property type="entry name" value="RNA_methyltr_RlmE"/>
</dbReference>
<dbReference type="EMBL" id="HE978319">
    <property type="protein sequence ID" value="CCK70853.1"/>
    <property type="molecule type" value="Genomic_DNA"/>
</dbReference>
<evidence type="ECO:0000256" key="3">
    <source>
        <dbReference type="ARBA" id="ARBA00022603"/>
    </source>
</evidence>
<dbReference type="HOGENOM" id="CLU_009422_2_0_1"/>
<sequence>MSSVVLFSKWRVSPRAKNLVSLLPRSGEWLRLHSSSSNKWINRQQNDVYSKEAKLRNLKSRASFKLMEIDDKYKLFKSDVPQSVLDLGFAPGSWSLVARQRTDPSSMILGVDILPCEPPRGVSSLQANILSSKTQDLIRLYFSKHFQVDRLFNTHSIPIDKDHGYLPPRLNTIEDTVEREAEQDNEEYREIFTADDHAHTGKIAKRPIDVILSDMLMNTSGVPLRDHLLSIDLCDAALVTAIDLLKPKGAFVCKLYRGKEDKSFEKRLRSVFDKVHIFKPASSRSESKEAYFVGLKKKAKVDKVAVFTS</sequence>
<reference evidence="10" key="2">
    <citation type="submission" date="2012-08" db="EMBL/GenBank/DDBJ databases">
        <title>Genome sequence of Kazachstania naganishii.</title>
        <authorList>
            <person name="Gordon J.L."/>
            <person name="Armisen D."/>
            <person name="Proux-Wera E."/>
            <person name="OhEigeartaigh S.S."/>
            <person name="Byrne K.P."/>
            <person name="Wolfe K.H."/>
        </authorList>
    </citation>
    <scope>NUCLEOTIDE SEQUENCE [LARGE SCALE GENOMIC DNA]</scope>
    <source>
        <strain evidence="10">ATCC MYA-139 / BCRC 22969 / CBS 8797 / CCRC 22969 / KCTC 17520 / NBRC 10181 / NCYC 3082</strain>
    </source>
</reference>
<keyword evidence="2" id="KW-0698">rRNA processing</keyword>
<dbReference type="SUPFAM" id="SSF53335">
    <property type="entry name" value="S-adenosyl-L-methionine-dependent methyltransferases"/>
    <property type="match status" value="1"/>
</dbReference>
<keyword evidence="4" id="KW-0808">Transferase</keyword>
<dbReference type="STRING" id="1071383.J7RMQ3"/>
<dbReference type="GO" id="GO:0005739">
    <property type="term" value="C:mitochondrion"/>
    <property type="evidence" value="ECO:0007669"/>
    <property type="project" value="TreeGrafter"/>
</dbReference>
<dbReference type="eggNOG" id="KOG4589">
    <property type="taxonomic scope" value="Eukaryota"/>
</dbReference>
<evidence type="ECO:0000256" key="7">
    <source>
        <dbReference type="PIRSR" id="PIRSR005461-1"/>
    </source>
</evidence>
<evidence type="ECO:0000256" key="5">
    <source>
        <dbReference type="ARBA" id="ARBA00022691"/>
    </source>
</evidence>
<feature type="active site" description="Proton acceptor" evidence="7">
    <location>
        <position position="254"/>
    </location>
</feature>
<dbReference type="GeneID" id="34526568"/>
<dbReference type="GO" id="GO:0008650">
    <property type="term" value="F:rRNA (uridine-2'-O-)-methyltransferase activity"/>
    <property type="evidence" value="ECO:0007669"/>
    <property type="project" value="TreeGrafter"/>
</dbReference>